<evidence type="ECO:0000313" key="2">
    <source>
        <dbReference type="Proteomes" id="UP000254100"/>
    </source>
</evidence>
<dbReference type="Proteomes" id="UP000254100">
    <property type="component" value="Unassembled WGS sequence"/>
</dbReference>
<organism evidence="1 2">
    <name type="scientific">Staphylococcus microti</name>
    <dbReference type="NCBI Taxonomy" id="569857"/>
    <lineage>
        <taxon>Bacteria</taxon>
        <taxon>Bacillati</taxon>
        <taxon>Bacillota</taxon>
        <taxon>Bacilli</taxon>
        <taxon>Bacillales</taxon>
        <taxon>Staphylococcaceae</taxon>
        <taxon>Staphylococcus</taxon>
    </lineage>
</organism>
<protein>
    <submittedName>
        <fullName evidence="1">Uncharacterized protein</fullName>
    </submittedName>
</protein>
<proteinExistence type="predicted"/>
<reference evidence="1 2" key="1">
    <citation type="submission" date="2018-06" db="EMBL/GenBank/DDBJ databases">
        <authorList>
            <consortium name="Pathogen Informatics"/>
            <person name="Doyle S."/>
        </authorList>
    </citation>
    <scope>NUCLEOTIDE SEQUENCE [LARGE SCALE GENOMIC DNA]</scope>
    <source>
        <strain evidence="1 2">NCTC13832</strain>
    </source>
</reference>
<sequence>MVGYSFFDFEALTSNAFLIDLYDIISLLNKKEIA</sequence>
<evidence type="ECO:0000313" key="1">
    <source>
        <dbReference type="EMBL" id="SUM56924.1"/>
    </source>
</evidence>
<gene>
    <name evidence="1" type="ORF">NCTC13832_00587</name>
</gene>
<dbReference type="AlphaFoldDB" id="A0A380GT45"/>
<name>A0A380GT45_9STAP</name>
<accession>A0A380GT45</accession>
<dbReference type="EMBL" id="UHDT01000001">
    <property type="protein sequence ID" value="SUM56924.1"/>
    <property type="molecule type" value="Genomic_DNA"/>
</dbReference>